<sequence length="85" mass="9819">MNNTRDSSSSPPRHWHGSVGDRYEHHNVWVTGGPPGPYRRPSFLESFPIDHWVRPDLTLVSCVSSFICTASVFAIFYFEFQVHHM</sequence>
<feature type="transmembrane region" description="Helical" evidence="2">
    <location>
        <begin position="57"/>
        <end position="78"/>
    </location>
</feature>
<dbReference type="EMBL" id="MSFM01000010">
    <property type="protein sequence ID" value="PKY02127.1"/>
    <property type="molecule type" value="Genomic_DNA"/>
</dbReference>
<feature type="region of interest" description="Disordered" evidence="1">
    <location>
        <begin position="1"/>
        <end position="20"/>
    </location>
</feature>
<comment type="caution">
    <text evidence="3">The sequence shown here is derived from an EMBL/GenBank/DDBJ whole genome shotgun (WGS) entry which is preliminary data.</text>
</comment>
<evidence type="ECO:0000256" key="2">
    <source>
        <dbReference type="SAM" id="Phobius"/>
    </source>
</evidence>
<feature type="compositionally biased region" description="Polar residues" evidence="1">
    <location>
        <begin position="1"/>
        <end position="11"/>
    </location>
</feature>
<evidence type="ECO:0000313" key="3">
    <source>
        <dbReference type="EMBL" id="PKY02127.1"/>
    </source>
</evidence>
<keyword evidence="2" id="KW-1133">Transmembrane helix</keyword>
<organism evidence="3 4">
    <name type="scientific">Aspergillus campestris (strain IBT 28561)</name>
    <dbReference type="NCBI Taxonomy" id="1392248"/>
    <lineage>
        <taxon>Eukaryota</taxon>
        <taxon>Fungi</taxon>
        <taxon>Dikarya</taxon>
        <taxon>Ascomycota</taxon>
        <taxon>Pezizomycotina</taxon>
        <taxon>Eurotiomycetes</taxon>
        <taxon>Eurotiomycetidae</taxon>
        <taxon>Eurotiales</taxon>
        <taxon>Aspergillaceae</taxon>
        <taxon>Aspergillus</taxon>
        <taxon>Aspergillus subgen. Circumdati</taxon>
    </lineage>
</organism>
<accession>A0A2I1CWY0</accession>
<dbReference type="AlphaFoldDB" id="A0A2I1CWY0"/>
<dbReference type="VEuPathDB" id="FungiDB:P168DRAFT_41583"/>
<dbReference type="RefSeq" id="XP_024690721.1">
    <property type="nucleotide sequence ID" value="XM_024841934.1"/>
</dbReference>
<dbReference type="GeneID" id="36549463"/>
<dbReference type="OrthoDB" id="4158609at2759"/>
<dbReference type="Proteomes" id="UP000234254">
    <property type="component" value="Unassembled WGS sequence"/>
</dbReference>
<keyword evidence="2" id="KW-0812">Transmembrane</keyword>
<gene>
    <name evidence="3" type="ORF">P168DRAFT_41583</name>
</gene>
<keyword evidence="2" id="KW-0472">Membrane</keyword>
<reference evidence="3" key="1">
    <citation type="submission" date="2016-12" db="EMBL/GenBank/DDBJ databases">
        <title>The genomes of Aspergillus section Nigri reveals drivers in fungal speciation.</title>
        <authorList>
            <consortium name="DOE Joint Genome Institute"/>
            <person name="Vesth T.C."/>
            <person name="Nybo J."/>
            <person name="Theobald S."/>
            <person name="Brandl J."/>
            <person name="Frisvad J.C."/>
            <person name="Nielsen K.F."/>
            <person name="Lyhne E.K."/>
            <person name="Kogle M.E."/>
            <person name="Kuo A."/>
            <person name="Riley R."/>
            <person name="Clum A."/>
            <person name="Nolan M."/>
            <person name="Lipzen A."/>
            <person name="Salamov A."/>
            <person name="Henrissat B."/>
            <person name="Wiebenga A."/>
            <person name="De vries R.P."/>
            <person name="Grigoriev I.V."/>
            <person name="Mortensen U.H."/>
            <person name="Andersen M.R."/>
            <person name="Baker S.E."/>
        </authorList>
    </citation>
    <scope>NUCLEOTIDE SEQUENCE</scope>
    <source>
        <strain evidence="3">IBT 28561</strain>
    </source>
</reference>
<keyword evidence="4" id="KW-1185">Reference proteome</keyword>
<evidence type="ECO:0000256" key="1">
    <source>
        <dbReference type="SAM" id="MobiDB-lite"/>
    </source>
</evidence>
<protein>
    <submittedName>
        <fullName evidence="3">Uncharacterized protein</fullName>
    </submittedName>
</protein>
<name>A0A2I1CWY0_ASPC2</name>
<evidence type="ECO:0000313" key="4">
    <source>
        <dbReference type="Proteomes" id="UP000234254"/>
    </source>
</evidence>
<proteinExistence type="predicted"/>